<evidence type="ECO:0000313" key="5">
    <source>
        <dbReference type="EMBL" id="MBM7840409.1"/>
    </source>
</evidence>
<dbReference type="InterPro" id="IPR003782">
    <property type="entry name" value="SCO1/SenC"/>
</dbReference>
<dbReference type="Proteomes" id="UP001179280">
    <property type="component" value="Unassembled WGS sequence"/>
</dbReference>
<keyword evidence="2" id="KW-0186">Copper</keyword>
<accession>A0ABS2SXZ5</accession>
<dbReference type="InterPro" id="IPR036249">
    <property type="entry name" value="Thioredoxin-like_sf"/>
</dbReference>
<dbReference type="CDD" id="cd02968">
    <property type="entry name" value="SCO"/>
    <property type="match status" value="1"/>
</dbReference>
<reference evidence="5" key="1">
    <citation type="submission" date="2021-01" db="EMBL/GenBank/DDBJ databases">
        <title>Genomic Encyclopedia of Type Strains, Phase IV (KMG-IV): sequencing the most valuable type-strain genomes for metagenomic binning, comparative biology and taxonomic classification.</title>
        <authorList>
            <person name="Goeker M."/>
        </authorList>
    </citation>
    <scope>NUCLEOTIDE SEQUENCE</scope>
    <source>
        <strain evidence="5">DSM 21943</strain>
    </source>
</reference>
<protein>
    <submittedName>
        <fullName evidence="5">Protein SCO1/2</fullName>
    </submittedName>
</protein>
<proteinExistence type="inferred from homology"/>
<dbReference type="Gene3D" id="3.40.30.10">
    <property type="entry name" value="Glutaredoxin"/>
    <property type="match status" value="1"/>
</dbReference>
<feature type="chain" id="PRO_5045244973" evidence="3">
    <location>
        <begin position="20"/>
        <end position="198"/>
    </location>
</feature>
<comment type="similarity">
    <text evidence="1">Belongs to the SCO1/2 family.</text>
</comment>
<comment type="caution">
    <text evidence="5">The sequence shown here is derived from an EMBL/GenBank/DDBJ whole genome shotgun (WGS) entry which is preliminary data.</text>
</comment>
<keyword evidence="3" id="KW-0732">Signal</keyword>
<name>A0ABS2SXZ5_9BACI</name>
<dbReference type="SUPFAM" id="SSF52833">
    <property type="entry name" value="Thioredoxin-like"/>
    <property type="match status" value="1"/>
</dbReference>
<dbReference type="EMBL" id="JAFBCV010000013">
    <property type="protein sequence ID" value="MBM7840409.1"/>
    <property type="molecule type" value="Genomic_DNA"/>
</dbReference>
<sequence length="198" mass="22263">MKALMSVLLLVLLSGCSWMYELGQGSEYDVSDAGITVPEFTFVNQENQSFGTADLDGNYWLANFAFTNCTTVCLTMMPNMSHLQDSLQEEGVNLPFVTFTADPIKDTPEQLNQYAANIGASAEQWAFLTGYEIEEISTFSQEGFKVPYQYGEQPEDIIHSTSFYLIDEDGLMIRKFNGMQMNQEDMIKDILNEVGEDS</sequence>
<keyword evidence="6" id="KW-1185">Reference proteome</keyword>
<dbReference type="PANTHER" id="PTHR12151">
    <property type="entry name" value="ELECTRON TRANSPORT PROTIN SCO1/SENC FAMILY MEMBER"/>
    <property type="match status" value="1"/>
</dbReference>
<dbReference type="PROSITE" id="PS51352">
    <property type="entry name" value="THIOREDOXIN_2"/>
    <property type="match status" value="1"/>
</dbReference>
<feature type="signal peptide" evidence="3">
    <location>
        <begin position="1"/>
        <end position="19"/>
    </location>
</feature>
<feature type="domain" description="Thioredoxin" evidence="4">
    <location>
        <begin position="31"/>
        <end position="196"/>
    </location>
</feature>
<dbReference type="InterPro" id="IPR013766">
    <property type="entry name" value="Thioredoxin_domain"/>
</dbReference>
<evidence type="ECO:0000313" key="6">
    <source>
        <dbReference type="Proteomes" id="UP001179280"/>
    </source>
</evidence>
<dbReference type="PANTHER" id="PTHR12151:SF25">
    <property type="entry name" value="LINALOOL DEHYDRATASE_ISOMERASE DOMAIN-CONTAINING PROTEIN"/>
    <property type="match status" value="1"/>
</dbReference>
<gene>
    <name evidence="5" type="ORF">JOC54_003690</name>
</gene>
<evidence type="ECO:0000256" key="1">
    <source>
        <dbReference type="ARBA" id="ARBA00010996"/>
    </source>
</evidence>
<evidence type="ECO:0000256" key="2">
    <source>
        <dbReference type="ARBA" id="ARBA00023008"/>
    </source>
</evidence>
<organism evidence="5 6">
    <name type="scientific">Shouchella xiaoxiensis</name>
    <dbReference type="NCBI Taxonomy" id="766895"/>
    <lineage>
        <taxon>Bacteria</taxon>
        <taxon>Bacillati</taxon>
        <taxon>Bacillota</taxon>
        <taxon>Bacilli</taxon>
        <taxon>Bacillales</taxon>
        <taxon>Bacillaceae</taxon>
        <taxon>Shouchella</taxon>
    </lineage>
</organism>
<dbReference type="Pfam" id="PF02630">
    <property type="entry name" value="SCO1-SenC"/>
    <property type="match status" value="1"/>
</dbReference>
<dbReference type="RefSeq" id="WP_035420005.1">
    <property type="nucleotide sequence ID" value="NZ_JAFBCV010000013.1"/>
</dbReference>
<dbReference type="PROSITE" id="PS51257">
    <property type="entry name" value="PROKAR_LIPOPROTEIN"/>
    <property type="match status" value="1"/>
</dbReference>
<evidence type="ECO:0000259" key="4">
    <source>
        <dbReference type="PROSITE" id="PS51352"/>
    </source>
</evidence>
<evidence type="ECO:0000256" key="3">
    <source>
        <dbReference type="SAM" id="SignalP"/>
    </source>
</evidence>